<comment type="caution">
    <text evidence="2">The sequence shown here is derived from an EMBL/GenBank/DDBJ whole genome shotgun (WGS) entry which is preliminary data.</text>
</comment>
<organism evidence="2 3">
    <name type="scientific">Lactobacillus johnsonii ATCC 33200</name>
    <dbReference type="NCBI Taxonomy" id="525330"/>
    <lineage>
        <taxon>Bacteria</taxon>
        <taxon>Bacillati</taxon>
        <taxon>Bacillota</taxon>
        <taxon>Bacilli</taxon>
        <taxon>Lactobacillales</taxon>
        <taxon>Lactobacillaceae</taxon>
        <taxon>Lactobacillus</taxon>
    </lineage>
</organism>
<reference evidence="2 3" key="1">
    <citation type="submission" date="2009-01" db="EMBL/GenBank/DDBJ databases">
        <authorList>
            <person name="Qin X."/>
            <person name="Bachman B."/>
            <person name="Battles P."/>
            <person name="Bell A."/>
            <person name="Bess C."/>
            <person name="Bickham C."/>
            <person name="Chaboub L."/>
            <person name="Chen D."/>
            <person name="Coyle M."/>
            <person name="Deiros D.R."/>
            <person name="Dinh H."/>
            <person name="Forbes L."/>
            <person name="Fowler G."/>
            <person name="Francisco L."/>
            <person name="Fu Q."/>
            <person name="Gubbala S."/>
            <person name="Hale W."/>
            <person name="Han Y."/>
            <person name="Hemphill L."/>
            <person name="Highlander S.K."/>
            <person name="Hirani K."/>
            <person name="Hogues M."/>
            <person name="Jackson L."/>
            <person name="Jakkamsetti A."/>
            <person name="Javaid M."/>
            <person name="Jiang H."/>
            <person name="Korchina V."/>
            <person name="Kovar C."/>
            <person name="Lara F."/>
            <person name="Lee S."/>
            <person name="Mata R."/>
            <person name="Mathew T."/>
            <person name="Moen C."/>
            <person name="Morales K."/>
            <person name="Munidasa M."/>
            <person name="Nazareth L."/>
            <person name="Ngo R."/>
            <person name="Nguyen L."/>
            <person name="Okwuonu G."/>
            <person name="Ongeri F."/>
            <person name="Patil S."/>
            <person name="Petrosino J."/>
            <person name="Pham C."/>
            <person name="Pham P."/>
            <person name="Pu L.-L."/>
            <person name="Puazo M."/>
            <person name="Raj R."/>
            <person name="Reid J."/>
            <person name="Rouhana J."/>
            <person name="Saada N."/>
            <person name="Shang Y."/>
            <person name="Simmons D."/>
            <person name="Thornton R."/>
            <person name="Warren J."/>
            <person name="Weissenberger G."/>
            <person name="Zhang J."/>
            <person name="Zhang L."/>
            <person name="Zhou C."/>
            <person name="Zhu D."/>
            <person name="Muzny D."/>
            <person name="Worley K."/>
            <person name="Gibbs R."/>
        </authorList>
    </citation>
    <scope>NUCLEOTIDE SEQUENCE [LARGE SCALE GENOMIC DNA]</scope>
    <source>
        <strain evidence="2 3">ATCC 33200</strain>
    </source>
</reference>
<dbReference type="AlphaFoldDB" id="C2E612"/>
<sequence length="72" mass="8484">MRMSFWMDYASPFCYIAFHKLTEAVKAVGIDQNKLDYNFRAFQIDPTATENPTQTRGEKLMKKRWFNPKATS</sequence>
<accession>C2E612</accession>
<dbReference type="InterPro" id="IPR001853">
    <property type="entry name" value="DSBA-like_thioredoxin_dom"/>
</dbReference>
<proteinExistence type="predicted"/>
<dbReference type="PATRIC" id="fig|525330.7.peg.1588"/>
<evidence type="ECO:0000259" key="1">
    <source>
        <dbReference type="Pfam" id="PF01323"/>
    </source>
</evidence>
<dbReference type="Proteomes" id="UP000003491">
    <property type="component" value="Unassembled WGS sequence"/>
</dbReference>
<evidence type="ECO:0000313" key="2">
    <source>
        <dbReference type="EMBL" id="EEJ59750.1"/>
    </source>
</evidence>
<feature type="domain" description="DSBA-like thioredoxin" evidence="1">
    <location>
        <begin position="4"/>
        <end position="54"/>
    </location>
</feature>
<dbReference type="SUPFAM" id="SSF52833">
    <property type="entry name" value="Thioredoxin-like"/>
    <property type="match status" value="1"/>
</dbReference>
<protein>
    <recommendedName>
        <fullName evidence="1">DSBA-like thioredoxin domain-containing protein</fullName>
    </recommendedName>
</protein>
<dbReference type="EMBL" id="ACGR01000036">
    <property type="protein sequence ID" value="EEJ59750.1"/>
    <property type="molecule type" value="Genomic_DNA"/>
</dbReference>
<dbReference type="Pfam" id="PF01323">
    <property type="entry name" value="DSBA"/>
    <property type="match status" value="1"/>
</dbReference>
<dbReference type="Gene3D" id="3.40.30.10">
    <property type="entry name" value="Glutaredoxin"/>
    <property type="match status" value="1"/>
</dbReference>
<dbReference type="HOGENOM" id="CLU_2717310_0_0_9"/>
<dbReference type="InterPro" id="IPR036249">
    <property type="entry name" value="Thioredoxin-like_sf"/>
</dbReference>
<evidence type="ECO:0000313" key="3">
    <source>
        <dbReference type="Proteomes" id="UP000003491"/>
    </source>
</evidence>
<gene>
    <name evidence="2" type="ORF">HMPREF0528_1137</name>
</gene>
<dbReference type="GO" id="GO:0016491">
    <property type="term" value="F:oxidoreductase activity"/>
    <property type="evidence" value="ECO:0007669"/>
    <property type="project" value="InterPro"/>
</dbReference>
<dbReference type="RefSeq" id="WP_004894336.1">
    <property type="nucleotide sequence ID" value="NZ_AZCY01000007.1"/>
</dbReference>
<name>C2E612_LACJH</name>